<keyword evidence="2" id="KW-0520">NAD</keyword>
<gene>
    <name evidence="4" type="primary">tkrA</name>
    <name evidence="4" type="ORF">NCTC11807_01148</name>
</gene>
<dbReference type="EMBL" id="UHDZ01000001">
    <property type="protein sequence ID" value="SUM70381.1"/>
    <property type="molecule type" value="Genomic_DNA"/>
</dbReference>
<dbReference type="RefSeq" id="WP_115313050.1">
    <property type="nucleotide sequence ID" value="NZ_CP066042.1"/>
</dbReference>
<dbReference type="PANTHER" id="PTHR43333:SF1">
    <property type="entry name" value="D-ISOMER SPECIFIC 2-HYDROXYACID DEHYDROGENASE NAD-BINDING DOMAIN-CONTAINING PROTEIN"/>
    <property type="match status" value="1"/>
</dbReference>
<dbReference type="GO" id="GO:0030267">
    <property type="term" value="F:glyoxylate reductase (NADPH) activity"/>
    <property type="evidence" value="ECO:0007669"/>
    <property type="project" value="UniProtKB-EC"/>
</dbReference>
<dbReference type="PANTHER" id="PTHR43333">
    <property type="entry name" value="2-HACID_DH_C DOMAIN-CONTAINING PROTEIN"/>
    <property type="match status" value="1"/>
</dbReference>
<reference evidence="4 5" key="1">
    <citation type="submission" date="2018-06" db="EMBL/GenBank/DDBJ databases">
        <authorList>
            <consortium name="Pathogen Informatics"/>
            <person name="Doyle S."/>
        </authorList>
    </citation>
    <scope>NUCLEOTIDE SEQUENCE [LARGE SCALE GENOMIC DNA]</scope>
    <source>
        <strain evidence="4 5">NCTC11807</strain>
    </source>
</reference>
<dbReference type="SUPFAM" id="SSF51735">
    <property type="entry name" value="NAD(P)-binding Rossmann-fold domains"/>
    <property type="match status" value="1"/>
</dbReference>
<dbReference type="Gene3D" id="3.40.50.720">
    <property type="entry name" value="NAD(P)-binding Rossmann-like Domain"/>
    <property type="match status" value="2"/>
</dbReference>
<dbReference type="PROSITE" id="PS00671">
    <property type="entry name" value="D_2_HYDROXYACID_DH_3"/>
    <property type="match status" value="1"/>
</dbReference>
<dbReference type="GeneID" id="63936792"/>
<dbReference type="AlphaFoldDB" id="A0A380H1K2"/>
<keyword evidence="1 4" id="KW-0560">Oxidoreductase</keyword>
<evidence type="ECO:0000259" key="3">
    <source>
        <dbReference type="Pfam" id="PF02826"/>
    </source>
</evidence>
<accession>A0A380H1K2</accession>
<dbReference type="CDD" id="cd12155">
    <property type="entry name" value="PGDH_1"/>
    <property type="match status" value="1"/>
</dbReference>
<dbReference type="GO" id="GO:0051287">
    <property type="term" value="F:NAD binding"/>
    <property type="evidence" value="ECO:0007669"/>
    <property type="project" value="InterPro"/>
</dbReference>
<dbReference type="SUPFAM" id="SSF52283">
    <property type="entry name" value="Formate/glycerate dehydrogenase catalytic domain-like"/>
    <property type="match status" value="1"/>
</dbReference>
<dbReference type="EC" id="1.1.1.79" evidence="4"/>
<dbReference type="InterPro" id="IPR006140">
    <property type="entry name" value="D-isomer_DH_NAD-bd"/>
</dbReference>
<evidence type="ECO:0000313" key="5">
    <source>
        <dbReference type="Proteomes" id="UP000255425"/>
    </source>
</evidence>
<dbReference type="InterPro" id="IPR036291">
    <property type="entry name" value="NAD(P)-bd_dom_sf"/>
</dbReference>
<protein>
    <submittedName>
        <fullName evidence="4">D-3-phosphoglycerate dehydrogenase</fullName>
        <ecNumber evidence="4">1.1.1.79</ecNumber>
    </submittedName>
</protein>
<evidence type="ECO:0000313" key="4">
    <source>
        <dbReference type="EMBL" id="SUM70381.1"/>
    </source>
</evidence>
<dbReference type="Pfam" id="PF02826">
    <property type="entry name" value="2-Hacid_dh_C"/>
    <property type="match status" value="1"/>
</dbReference>
<feature type="domain" description="D-isomer specific 2-hydroxyacid dehydrogenase NAD-binding" evidence="3">
    <location>
        <begin position="105"/>
        <end position="277"/>
    </location>
</feature>
<organism evidence="4 5">
    <name type="scientific">Staphylococcus saccharolyticus</name>
    <dbReference type="NCBI Taxonomy" id="33028"/>
    <lineage>
        <taxon>Bacteria</taxon>
        <taxon>Bacillati</taxon>
        <taxon>Bacillota</taxon>
        <taxon>Bacilli</taxon>
        <taxon>Bacillales</taxon>
        <taxon>Staphylococcaceae</taxon>
        <taxon>Staphylococcus</taxon>
    </lineage>
</organism>
<evidence type="ECO:0000256" key="2">
    <source>
        <dbReference type="ARBA" id="ARBA00023027"/>
    </source>
</evidence>
<evidence type="ECO:0000256" key="1">
    <source>
        <dbReference type="ARBA" id="ARBA00023002"/>
    </source>
</evidence>
<dbReference type="InterPro" id="IPR029753">
    <property type="entry name" value="D-isomer_DH_CS"/>
</dbReference>
<keyword evidence="5" id="KW-1185">Reference proteome</keyword>
<proteinExistence type="predicted"/>
<name>A0A380H1K2_9STAP</name>
<dbReference type="Proteomes" id="UP000255425">
    <property type="component" value="Unassembled WGS sequence"/>
</dbReference>
<sequence length="316" mass="36310">MKIVSLNRLKEIEDELRAKFPSETFKFYDKVESVSIGDRKTLDILIGYNGKIDKSFIEECENLKWIGWFATGVNNLPLDYINDKKIILTNGRGIQAKQLSEFIIAFILDDYKKMRTSYKNQVAKKYDRSLTGKRVKGEKLLFLGTGAIAQKTAYLAQAFGMKVIGISKFGKEKEHFDEIFSLDKLDKVIDDADIIVNSLPETKETIHLLQRGDFEKMKDDALFINIGRGTIVDEQVMVNVLKDKLIRHAYLDVFENEPLNSDNSLYELNNVTITAHITGNDKNINREATNIFERNLEYFLNNKDVIENKVDPNKGY</sequence>